<keyword evidence="5" id="KW-1185">Reference proteome</keyword>
<keyword evidence="3" id="KW-0341">Growth regulation</keyword>
<gene>
    <name evidence="4" type="ORF">ACJRO7_034925</name>
</gene>
<dbReference type="InterPro" id="IPR003676">
    <property type="entry name" value="SAUR_fam"/>
</dbReference>
<keyword evidence="2" id="KW-0217">Developmental protein</keyword>
<accession>A0ABD3J4D6</accession>
<protein>
    <submittedName>
        <fullName evidence="4">Uncharacterized protein</fullName>
    </submittedName>
</protein>
<evidence type="ECO:0000256" key="1">
    <source>
        <dbReference type="ARBA" id="ARBA00006974"/>
    </source>
</evidence>
<dbReference type="EMBL" id="JBJKBG010000009">
    <property type="protein sequence ID" value="KAL3722630.1"/>
    <property type="molecule type" value="Genomic_DNA"/>
</dbReference>
<evidence type="ECO:0000256" key="3">
    <source>
        <dbReference type="ARBA" id="ARBA00022604"/>
    </source>
</evidence>
<dbReference type="Proteomes" id="UP001634007">
    <property type="component" value="Unassembled WGS sequence"/>
</dbReference>
<dbReference type="Pfam" id="PF02519">
    <property type="entry name" value="Auxin_inducible"/>
    <property type="match status" value="1"/>
</dbReference>
<comment type="similarity">
    <text evidence="1">Belongs to the ARG7 family.</text>
</comment>
<evidence type="ECO:0000256" key="2">
    <source>
        <dbReference type="ARBA" id="ARBA00022473"/>
    </source>
</evidence>
<proteinExistence type="inferred from homology"/>
<reference evidence="4 5" key="1">
    <citation type="submission" date="2024-11" db="EMBL/GenBank/DDBJ databases">
        <title>Chromosome-level genome assembly of Eucalyptus globulus Labill. provides insights into its genome evolution.</title>
        <authorList>
            <person name="Li X."/>
        </authorList>
    </citation>
    <scope>NUCLEOTIDE SEQUENCE [LARGE SCALE GENOMIC DNA]</scope>
    <source>
        <strain evidence="4">CL2024</strain>
        <tissue evidence="4">Fresh tender leaves</tissue>
    </source>
</reference>
<evidence type="ECO:0000313" key="4">
    <source>
        <dbReference type="EMBL" id="KAL3722630.1"/>
    </source>
</evidence>
<comment type="caution">
    <text evidence="4">The sequence shown here is derived from an EMBL/GenBank/DDBJ whole genome shotgun (WGS) entry which is preliminary data.</text>
</comment>
<name>A0ABD3J4D6_EUCGL</name>
<dbReference type="PANTHER" id="PTHR31929">
    <property type="entry name" value="SAUR-LIKE AUXIN-RESPONSIVE PROTEIN FAMILY-RELATED"/>
    <property type="match status" value="1"/>
</dbReference>
<sequence>MGIPLPIVTLAKQILQGSLFTEKQAVPMAMGAPKCYFAVYVGKTQKWRYLLSRAEEEFGFNHQMGGLTIPCEEVFLDLTSHMSRS</sequence>
<organism evidence="4 5">
    <name type="scientific">Eucalyptus globulus</name>
    <name type="common">Tasmanian blue gum</name>
    <dbReference type="NCBI Taxonomy" id="34317"/>
    <lineage>
        <taxon>Eukaryota</taxon>
        <taxon>Viridiplantae</taxon>
        <taxon>Streptophyta</taxon>
        <taxon>Embryophyta</taxon>
        <taxon>Tracheophyta</taxon>
        <taxon>Spermatophyta</taxon>
        <taxon>Magnoliopsida</taxon>
        <taxon>eudicotyledons</taxon>
        <taxon>Gunneridae</taxon>
        <taxon>Pentapetalae</taxon>
        <taxon>rosids</taxon>
        <taxon>malvids</taxon>
        <taxon>Myrtales</taxon>
        <taxon>Myrtaceae</taxon>
        <taxon>Myrtoideae</taxon>
        <taxon>Eucalypteae</taxon>
        <taxon>Eucalyptus</taxon>
    </lineage>
</organism>
<evidence type="ECO:0000313" key="5">
    <source>
        <dbReference type="Proteomes" id="UP001634007"/>
    </source>
</evidence>
<dbReference type="AlphaFoldDB" id="A0ABD3J4D6"/>